<evidence type="ECO:0000313" key="3">
    <source>
        <dbReference type="EMBL" id="PON89477.1"/>
    </source>
</evidence>
<dbReference type="OrthoDB" id="747353at2759"/>
<dbReference type="InterPro" id="IPR040400">
    <property type="entry name" value="BAG5/6/7/8"/>
</dbReference>
<dbReference type="AlphaFoldDB" id="A0A2P5EVC9"/>
<dbReference type="Proteomes" id="UP000237000">
    <property type="component" value="Unassembled WGS sequence"/>
</dbReference>
<gene>
    <name evidence="3" type="ORF">TorRG33x02_148280</name>
</gene>
<keyword evidence="4" id="KW-1185">Reference proteome</keyword>
<dbReference type="GO" id="GO:0009506">
    <property type="term" value="C:plasmodesma"/>
    <property type="evidence" value="ECO:0007669"/>
    <property type="project" value="TreeGrafter"/>
</dbReference>
<accession>A0A2P5EVC9</accession>
<sequence>MSRLRTIELIEPYSYFPSSPPVFLRETSIFAPKTSIFAPKTLALPSFLDELEEYELGFGLDLISPSPSPFELFDSVTDLIRVDRTPSFSSYRRIQRLERLGGDIVVQSLSDRVSELESRFDRLARIKGVAGDLKYTWTAETKIPAKNVDRKYKWTAEIKEGRKKEEDTEGSGRTYKLTAEIEGNGSDGQISRTYTFKASSGDAGDRRESKKKEKKTKKKSDKDECATRLVQIEEAADHRAVVLRQAFAKRIGAKNDKGKKKELSPQDAAMMIQISFRAYLIRRSQALRALRDLAVAKTKLKEIRGLFNNVSYRRLVARDAEERQRFSEKIIVLLLTVDAIEFEISVGGEGKGREGKGRVIRGHLGADLMVRAAKRSMVDELEAMLDVVDPQPGKSLSMRRRTFDMPDSAIQKEIAAGVAEVVQMLNHGENSSNTFEACL</sequence>
<proteinExistence type="predicted"/>
<dbReference type="PANTHER" id="PTHR33322:SF3">
    <property type="entry name" value="BAG FAMILY MOLECULAR CHAPERONE REGULATOR 7"/>
    <property type="match status" value="1"/>
</dbReference>
<feature type="compositionally biased region" description="Polar residues" evidence="2">
    <location>
        <begin position="187"/>
        <end position="198"/>
    </location>
</feature>
<name>A0A2P5EVC9_TREOI</name>
<evidence type="ECO:0000256" key="2">
    <source>
        <dbReference type="SAM" id="MobiDB-lite"/>
    </source>
</evidence>
<dbReference type="GO" id="GO:0006457">
    <property type="term" value="P:protein folding"/>
    <property type="evidence" value="ECO:0007669"/>
    <property type="project" value="TreeGrafter"/>
</dbReference>
<dbReference type="PANTHER" id="PTHR33322">
    <property type="entry name" value="BAG DOMAIN CONTAINING PROTEIN, EXPRESSED"/>
    <property type="match status" value="1"/>
</dbReference>
<evidence type="ECO:0000256" key="1">
    <source>
        <dbReference type="ARBA" id="ARBA00023186"/>
    </source>
</evidence>
<protein>
    <submittedName>
        <fullName evidence="3">IQ motif, EF-hand binding site</fullName>
    </submittedName>
</protein>
<dbReference type="EMBL" id="JXTC01000094">
    <property type="protein sequence ID" value="PON89477.1"/>
    <property type="molecule type" value="Genomic_DNA"/>
</dbReference>
<evidence type="ECO:0000313" key="4">
    <source>
        <dbReference type="Proteomes" id="UP000237000"/>
    </source>
</evidence>
<comment type="caution">
    <text evidence="3">The sequence shown here is derived from an EMBL/GenBank/DDBJ whole genome shotgun (WGS) entry which is preliminary data.</text>
</comment>
<feature type="region of interest" description="Disordered" evidence="2">
    <location>
        <begin position="161"/>
        <end position="224"/>
    </location>
</feature>
<dbReference type="STRING" id="63057.A0A2P5EVC9"/>
<dbReference type="FunCoup" id="A0A2P5EVC9">
    <property type="interactions" value="1401"/>
</dbReference>
<dbReference type="InParanoid" id="A0A2P5EVC9"/>
<reference evidence="4" key="1">
    <citation type="submission" date="2016-06" db="EMBL/GenBank/DDBJ databases">
        <title>Parallel loss of symbiosis genes in relatives of nitrogen-fixing non-legume Parasponia.</title>
        <authorList>
            <person name="Van Velzen R."/>
            <person name="Holmer R."/>
            <person name="Bu F."/>
            <person name="Rutten L."/>
            <person name="Van Zeijl A."/>
            <person name="Liu W."/>
            <person name="Santuari L."/>
            <person name="Cao Q."/>
            <person name="Sharma T."/>
            <person name="Shen D."/>
            <person name="Roswanjaya Y."/>
            <person name="Wardhani T."/>
            <person name="Kalhor M.S."/>
            <person name="Jansen J."/>
            <person name="Van den Hoogen J."/>
            <person name="Gungor B."/>
            <person name="Hartog M."/>
            <person name="Hontelez J."/>
            <person name="Verver J."/>
            <person name="Yang W.-C."/>
            <person name="Schijlen E."/>
            <person name="Repin R."/>
            <person name="Schilthuizen M."/>
            <person name="Schranz E."/>
            <person name="Heidstra R."/>
            <person name="Miyata K."/>
            <person name="Fedorova E."/>
            <person name="Kohlen W."/>
            <person name="Bisseling T."/>
            <person name="Smit S."/>
            <person name="Geurts R."/>
        </authorList>
    </citation>
    <scope>NUCLEOTIDE SEQUENCE [LARGE SCALE GENOMIC DNA]</scope>
    <source>
        <strain evidence="4">cv. RG33-2</strain>
    </source>
</reference>
<organism evidence="3 4">
    <name type="scientific">Trema orientale</name>
    <name type="common">Charcoal tree</name>
    <name type="synonym">Celtis orientalis</name>
    <dbReference type="NCBI Taxonomy" id="63057"/>
    <lineage>
        <taxon>Eukaryota</taxon>
        <taxon>Viridiplantae</taxon>
        <taxon>Streptophyta</taxon>
        <taxon>Embryophyta</taxon>
        <taxon>Tracheophyta</taxon>
        <taxon>Spermatophyta</taxon>
        <taxon>Magnoliopsida</taxon>
        <taxon>eudicotyledons</taxon>
        <taxon>Gunneridae</taxon>
        <taxon>Pentapetalae</taxon>
        <taxon>rosids</taxon>
        <taxon>fabids</taxon>
        <taxon>Rosales</taxon>
        <taxon>Cannabaceae</taxon>
        <taxon>Trema</taxon>
    </lineage>
</organism>
<keyword evidence="1" id="KW-0143">Chaperone</keyword>
<dbReference type="PROSITE" id="PS50096">
    <property type="entry name" value="IQ"/>
    <property type="match status" value="1"/>
</dbReference>